<keyword evidence="2" id="KW-1185">Reference proteome</keyword>
<evidence type="ECO:0000313" key="1">
    <source>
        <dbReference type="EMBL" id="AGH42518.1"/>
    </source>
</evidence>
<dbReference type="Gene3D" id="1.10.10.10">
    <property type="entry name" value="Winged helix-like DNA-binding domain superfamily/Winged helix DNA-binding domain"/>
    <property type="match status" value="1"/>
</dbReference>
<dbReference type="SUPFAM" id="SSF46689">
    <property type="entry name" value="Homeodomain-like"/>
    <property type="match status" value="1"/>
</dbReference>
<evidence type="ECO:0008006" key="3">
    <source>
        <dbReference type="Google" id="ProtNLM"/>
    </source>
</evidence>
<protein>
    <recommendedName>
        <fullName evidence="3">Transposase</fullName>
    </recommendedName>
</protein>
<dbReference type="STRING" id="1129794.C427_0408"/>
<dbReference type="HOGENOM" id="CLU_2383517_0_0_6"/>
<gene>
    <name evidence="1" type="ORF">C427_0408</name>
</gene>
<dbReference type="KEGG" id="gps:C427_0408"/>
<reference evidence="1 2" key="1">
    <citation type="journal article" date="2013" name="Genome Announc.">
        <title>Complete Genome Sequence of Glaciecola psychrophila Strain 170T.</title>
        <authorList>
            <person name="Yin J."/>
            <person name="Chen J."/>
            <person name="Liu G."/>
            <person name="Yu Y."/>
            <person name="Song L."/>
            <person name="Wang X."/>
            <person name="Qu X."/>
        </authorList>
    </citation>
    <scope>NUCLEOTIDE SEQUENCE [LARGE SCALE GENOMIC DNA]</scope>
    <source>
        <strain evidence="1 2">170</strain>
    </source>
</reference>
<dbReference type="PATRIC" id="fig|1129794.4.peg.403"/>
<accession>K6YSI2</accession>
<sequence>MNHHTEQQLKALSNKVKEHRMRMRLLAIAHFKAGKNKASVARTLNVSRRMVNEWVANYLKGGISAFESKKPSGRPSLLSSQQKAELLDYIEKQS</sequence>
<evidence type="ECO:0000313" key="2">
    <source>
        <dbReference type="Proteomes" id="UP000011864"/>
    </source>
</evidence>
<dbReference type="Pfam" id="PF13551">
    <property type="entry name" value="HTH_29"/>
    <property type="match status" value="1"/>
</dbReference>
<proteinExistence type="predicted"/>
<name>K6YSI2_9ALTE</name>
<dbReference type="InterPro" id="IPR036388">
    <property type="entry name" value="WH-like_DNA-bd_sf"/>
</dbReference>
<dbReference type="Proteomes" id="UP000011864">
    <property type="component" value="Chromosome"/>
</dbReference>
<dbReference type="InterPro" id="IPR009057">
    <property type="entry name" value="Homeodomain-like_sf"/>
</dbReference>
<organism evidence="1 2">
    <name type="scientific">Paraglaciecola psychrophila 170</name>
    <dbReference type="NCBI Taxonomy" id="1129794"/>
    <lineage>
        <taxon>Bacteria</taxon>
        <taxon>Pseudomonadati</taxon>
        <taxon>Pseudomonadota</taxon>
        <taxon>Gammaproteobacteria</taxon>
        <taxon>Alteromonadales</taxon>
        <taxon>Alteromonadaceae</taxon>
        <taxon>Paraglaciecola</taxon>
    </lineage>
</organism>
<dbReference type="EMBL" id="CP003837">
    <property type="protein sequence ID" value="AGH42518.1"/>
    <property type="molecule type" value="Genomic_DNA"/>
</dbReference>
<dbReference type="eggNOG" id="COG3415">
    <property type="taxonomic scope" value="Bacteria"/>
</dbReference>
<dbReference type="RefSeq" id="WP_007634299.1">
    <property type="nucleotide sequence ID" value="NZ_BAES01000006.1"/>
</dbReference>
<dbReference type="AlphaFoldDB" id="K6YSI2"/>